<name>A0ABR8NMX1_9MICO</name>
<organism evidence="2 3">
    <name type="scientific">Microbacterium helvum</name>
    <dbReference type="NCBI Taxonomy" id="2773713"/>
    <lineage>
        <taxon>Bacteria</taxon>
        <taxon>Bacillati</taxon>
        <taxon>Actinomycetota</taxon>
        <taxon>Actinomycetes</taxon>
        <taxon>Micrococcales</taxon>
        <taxon>Microbacteriaceae</taxon>
        <taxon>Microbacterium</taxon>
    </lineage>
</organism>
<keyword evidence="3" id="KW-1185">Reference proteome</keyword>
<proteinExistence type="predicted"/>
<feature type="transmembrane region" description="Helical" evidence="1">
    <location>
        <begin position="360"/>
        <end position="378"/>
    </location>
</feature>
<feature type="transmembrane region" description="Helical" evidence="1">
    <location>
        <begin position="219"/>
        <end position="247"/>
    </location>
</feature>
<feature type="transmembrane region" description="Helical" evidence="1">
    <location>
        <begin position="259"/>
        <end position="280"/>
    </location>
</feature>
<dbReference type="Pfam" id="PF09913">
    <property type="entry name" value="DUF2142"/>
    <property type="match status" value="1"/>
</dbReference>
<feature type="transmembrane region" description="Helical" evidence="1">
    <location>
        <begin position="335"/>
        <end position="353"/>
    </location>
</feature>
<evidence type="ECO:0000313" key="3">
    <source>
        <dbReference type="Proteomes" id="UP000598426"/>
    </source>
</evidence>
<dbReference type="Proteomes" id="UP000598426">
    <property type="component" value="Unassembled WGS sequence"/>
</dbReference>
<protein>
    <submittedName>
        <fullName evidence="2">DUF2142 domain-containing protein</fullName>
    </submittedName>
</protein>
<evidence type="ECO:0000313" key="2">
    <source>
        <dbReference type="EMBL" id="MBD3942012.1"/>
    </source>
</evidence>
<feature type="transmembrane region" description="Helical" evidence="1">
    <location>
        <begin position="469"/>
        <end position="491"/>
    </location>
</feature>
<keyword evidence="1" id="KW-0812">Transmembrane</keyword>
<gene>
    <name evidence="2" type="ORF">IF188_09925</name>
</gene>
<accession>A0ABR8NMX1</accession>
<feature type="transmembrane region" description="Helical" evidence="1">
    <location>
        <begin position="190"/>
        <end position="207"/>
    </location>
</feature>
<keyword evidence="1" id="KW-1133">Transmembrane helix</keyword>
<dbReference type="EMBL" id="JACXZS010000005">
    <property type="protein sequence ID" value="MBD3942012.1"/>
    <property type="molecule type" value="Genomic_DNA"/>
</dbReference>
<evidence type="ECO:0000256" key="1">
    <source>
        <dbReference type="SAM" id="Phobius"/>
    </source>
</evidence>
<sequence>MPHPRDRVEPSRRYRLLLLVPLLLMVALSSWAVASPVGGAPDENFHIASIWCGAGDREGLCESEPGEAGKLVPWATVGSQCFAFRSDISAGCQAEELGDDPNKLVLTEHVNATAHYYSPIYYAVMSVFASDNVPASVITVRIVNSLLFVLITTALFIALPARRRPLLVISLAVTMIPWGVFLVASVNANGWAVLAGGTLWLAMLGFFETSGWRRITLAVLAALTAVIGAGARSDMAAYAVLGMGAAVLLASRRGLGRRFWLSVILPAALAIVCFALFLSAQQIGIWQNGVAPGSGGSAQQGLGLLVHNFLALPSLWVGSLGTWPLGWNDVAIPPMVWVGTLFAASAAIFTGLVSMSWRKALVLAGTGLALAFLPLYLLQRSLTEVGGLVHPRYLLPLIMMFVGFALFPVGRRVPTASRLQIWTVAAILAIANAIALYSNIRRYTLADAPGVSLSTADSWWWESGVPQPTVVWVVGSVAFTAALALLAHALITRVRRTRIDARVSSPLPAASEG</sequence>
<keyword evidence="1" id="KW-0472">Membrane</keyword>
<comment type="caution">
    <text evidence="2">The sequence shown here is derived from an EMBL/GenBank/DDBJ whole genome shotgun (WGS) entry which is preliminary data.</text>
</comment>
<dbReference type="InterPro" id="IPR018674">
    <property type="entry name" value="DUF2142_membrane"/>
</dbReference>
<reference evidence="2 3" key="1">
    <citation type="submission" date="2020-09" db="EMBL/GenBank/DDBJ databases">
        <title>Isolation and identification of active actinomycetes.</title>
        <authorList>
            <person name="Li X."/>
        </authorList>
    </citation>
    <scope>NUCLEOTIDE SEQUENCE [LARGE SCALE GENOMIC DNA]</scope>
    <source>
        <strain evidence="2 3">NEAU-LLC</strain>
    </source>
</reference>
<feature type="transmembrane region" description="Helical" evidence="1">
    <location>
        <begin position="138"/>
        <end position="159"/>
    </location>
</feature>
<feature type="transmembrane region" description="Helical" evidence="1">
    <location>
        <begin position="421"/>
        <end position="440"/>
    </location>
</feature>
<dbReference type="RefSeq" id="WP_191171622.1">
    <property type="nucleotide sequence ID" value="NZ_JACXZS010000005.1"/>
</dbReference>
<feature type="transmembrane region" description="Helical" evidence="1">
    <location>
        <begin position="166"/>
        <end position="184"/>
    </location>
</feature>
<feature type="transmembrane region" description="Helical" evidence="1">
    <location>
        <begin position="390"/>
        <end position="409"/>
    </location>
</feature>